<protein>
    <recommendedName>
        <fullName evidence="2">Macrocin O-methyltransferase</fullName>
    </recommendedName>
</protein>
<dbReference type="AlphaFoldDB" id="A0A0F9CL44"/>
<dbReference type="Pfam" id="PF05711">
    <property type="entry name" value="TylF"/>
    <property type="match status" value="1"/>
</dbReference>
<name>A0A0F9CL44_9ZZZZ</name>
<evidence type="ECO:0000313" key="1">
    <source>
        <dbReference type="EMBL" id="KKL27162.1"/>
    </source>
</evidence>
<proteinExistence type="predicted"/>
<dbReference type="SUPFAM" id="SSF53335">
    <property type="entry name" value="S-adenosyl-L-methionine-dependent methyltransferases"/>
    <property type="match status" value="1"/>
</dbReference>
<dbReference type="InterPro" id="IPR008884">
    <property type="entry name" value="TylF_MeTrfase"/>
</dbReference>
<comment type="caution">
    <text evidence="1">The sequence shown here is derived from an EMBL/GenBank/DDBJ whole genome shotgun (WGS) entry which is preliminary data.</text>
</comment>
<reference evidence="1" key="1">
    <citation type="journal article" date="2015" name="Nature">
        <title>Complex archaea that bridge the gap between prokaryotes and eukaryotes.</title>
        <authorList>
            <person name="Spang A."/>
            <person name="Saw J.H."/>
            <person name="Jorgensen S.L."/>
            <person name="Zaremba-Niedzwiedzka K."/>
            <person name="Martijn J."/>
            <person name="Lind A.E."/>
            <person name="van Eijk R."/>
            <person name="Schleper C."/>
            <person name="Guy L."/>
            <person name="Ettema T.J."/>
        </authorList>
    </citation>
    <scope>NUCLEOTIDE SEQUENCE</scope>
</reference>
<gene>
    <name evidence="1" type="ORF">LCGC14_2387940</name>
</gene>
<accession>A0A0F9CL44</accession>
<organism evidence="1">
    <name type="scientific">marine sediment metagenome</name>
    <dbReference type="NCBI Taxonomy" id="412755"/>
    <lineage>
        <taxon>unclassified sequences</taxon>
        <taxon>metagenomes</taxon>
        <taxon>ecological metagenomes</taxon>
    </lineage>
</organism>
<evidence type="ECO:0008006" key="2">
    <source>
        <dbReference type="Google" id="ProtNLM"/>
    </source>
</evidence>
<dbReference type="EMBL" id="LAZR01035569">
    <property type="protein sequence ID" value="KKL27162.1"/>
    <property type="molecule type" value="Genomic_DNA"/>
</dbReference>
<dbReference type="PANTHER" id="PTHR40036">
    <property type="entry name" value="MACROCIN O-METHYLTRANSFERASE"/>
    <property type="match status" value="1"/>
</dbReference>
<dbReference type="Gene3D" id="3.40.50.150">
    <property type="entry name" value="Vaccinia Virus protein VP39"/>
    <property type="match status" value="1"/>
</dbReference>
<dbReference type="PANTHER" id="PTHR40036:SF1">
    <property type="entry name" value="MACROCIN O-METHYLTRANSFERASE"/>
    <property type="match status" value="1"/>
</dbReference>
<sequence>MNEQELRAYCNPGVLAKKWIDKHVLASALGIPPTLYATAAFTFKVLTEDIPGCLLECGACAAPHPGIMDYACRFVGKHREVWLLDSFEGIPMAGPEDCDSCAALVGRRLGSKIVTSGISFCTLRGAQGNMARWGSDVDKLHFVKGWFEETVPTLKTGPIAILRLDADLYDSTKVCMKYLYEKVVDGGFVIIDDWGFSGVQKAIREIIGEPPQLIKIPGTECWFWRKGRHV</sequence>
<dbReference type="InterPro" id="IPR029063">
    <property type="entry name" value="SAM-dependent_MTases_sf"/>
</dbReference>